<dbReference type="EMBL" id="JAPDRP010000031">
    <property type="protein sequence ID" value="KAJ9634635.1"/>
    <property type="molecule type" value="Genomic_DNA"/>
</dbReference>
<organism evidence="1 2">
    <name type="scientific">Coniosporium tulheliwenetii</name>
    <dbReference type="NCBI Taxonomy" id="3383036"/>
    <lineage>
        <taxon>Eukaryota</taxon>
        <taxon>Fungi</taxon>
        <taxon>Dikarya</taxon>
        <taxon>Ascomycota</taxon>
        <taxon>Pezizomycotina</taxon>
        <taxon>Dothideomycetes</taxon>
        <taxon>Dothideomycetes incertae sedis</taxon>
        <taxon>Coniosporium</taxon>
    </lineage>
</organism>
<proteinExistence type="predicted"/>
<dbReference type="Proteomes" id="UP001172680">
    <property type="component" value="Unassembled WGS sequence"/>
</dbReference>
<name>A0ACC2YH32_9PEZI</name>
<protein>
    <submittedName>
        <fullName evidence="1">Uncharacterized protein</fullName>
    </submittedName>
</protein>
<evidence type="ECO:0000313" key="1">
    <source>
        <dbReference type="EMBL" id="KAJ9634635.1"/>
    </source>
</evidence>
<reference evidence="1" key="1">
    <citation type="submission" date="2022-10" db="EMBL/GenBank/DDBJ databases">
        <title>Culturing micro-colonial fungi from biological soil crusts in the Mojave desert and describing Neophaeococcomyces mojavensis, and introducing the new genera and species Taxawa tesnikishii.</title>
        <authorList>
            <person name="Kurbessoian T."/>
            <person name="Stajich J.E."/>
        </authorList>
    </citation>
    <scope>NUCLEOTIDE SEQUENCE</scope>
    <source>
        <strain evidence="1">JES_115</strain>
    </source>
</reference>
<keyword evidence="2" id="KW-1185">Reference proteome</keyword>
<evidence type="ECO:0000313" key="2">
    <source>
        <dbReference type="Proteomes" id="UP001172680"/>
    </source>
</evidence>
<accession>A0ACC2YH32</accession>
<comment type="caution">
    <text evidence="1">The sequence shown here is derived from an EMBL/GenBank/DDBJ whole genome shotgun (WGS) entry which is preliminary data.</text>
</comment>
<gene>
    <name evidence="1" type="ORF">H2199_008920</name>
</gene>
<sequence length="64" mass="7708">MLRNIPNKLRRDEFKGLLDEKVRGLYDFMYFRMDFDNSSKVGYAFINFVRFEDIVTFFNASPPD</sequence>